<comment type="caution">
    <text evidence="1">The sequence shown here is derived from an EMBL/GenBank/DDBJ whole genome shotgun (WGS) entry which is preliminary data.</text>
</comment>
<accession>A0AB34YW89</accession>
<proteinExistence type="predicted"/>
<organism evidence="1 2">
    <name type="scientific">Brucella pecoris</name>
    <dbReference type="NCBI Taxonomy" id="867683"/>
    <lineage>
        <taxon>Bacteria</taxon>
        <taxon>Pseudomonadati</taxon>
        <taxon>Pseudomonadota</taxon>
        <taxon>Alphaproteobacteria</taxon>
        <taxon>Hyphomicrobiales</taxon>
        <taxon>Brucellaceae</taxon>
        <taxon>Brucella/Ochrobactrum group</taxon>
        <taxon>Brucella</taxon>
    </lineage>
</organism>
<reference evidence="1 2" key="1">
    <citation type="submission" date="2020-08" db="EMBL/GenBank/DDBJ databases">
        <title>Genomic Encyclopedia of Type Strains, Phase IV (KMG-IV): sequencing the most valuable type-strain genomes for metagenomic binning, comparative biology and taxonomic classification.</title>
        <authorList>
            <person name="Goeker M."/>
        </authorList>
    </citation>
    <scope>NUCLEOTIDE SEQUENCE [LARGE SCALE GENOMIC DNA]</scope>
    <source>
        <strain evidence="1 2">DSM 23868</strain>
    </source>
</reference>
<protein>
    <submittedName>
        <fullName evidence="1">Uncharacterized protein</fullName>
    </submittedName>
</protein>
<dbReference type="Proteomes" id="UP000553980">
    <property type="component" value="Unassembled WGS sequence"/>
</dbReference>
<dbReference type="EMBL" id="JACIEX010000009">
    <property type="protein sequence ID" value="MBB4095279.1"/>
    <property type="molecule type" value="Genomic_DNA"/>
</dbReference>
<sequence length="47" mass="5009">MDMLRQAYAGELVQLSSEKGDGLLSVDVRNIGIHGSADFILVGALTF</sequence>
<dbReference type="AlphaFoldDB" id="A0AB34YW89"/>
<gene>
    <name evidence="1" type="ORF">GGQ79_003822</name>
</gene>
<evidence type="ECO:0000313" key="1">
    <source>
        <dbReference type="EMBL" id="MBB4095279.1"/>
    </source>
</evidence>
<evidence type="ECO:0000313" key="2">
    <source>
        <dbReference type="Proteomes" id="UP000553980"/>
    </source>
</evidence>
<name>A0AB34YW89_9HYPH</name>
<keyword evidence="2" id="KW-1185">Reference proteome</keyword>